<accession>A0A450SB22</accession>
<dbReference type="PROSITE" id="PS50853">
    <property type="entry name" value="FN3"/>
    <property type="match status" value="1"/>
</dbReference>
<dbReference type="EMBL" id="CAADFA010000910">
    <property type="protein sequence ID" value="VFJ76102.1"/>
    <property type="molecule type" value="Genomic_DNA"/>
</dbReference>
<evidence type="ECO:0000313" key="4">
    <source>
        <dbReference type="EMBL" id="VFK10501.1"/>
    </source>
</evidence>
<evidence type="ECO:0000313" key="2">
    <source>
        <dbReference type="EMBL" id="VFJ49402.1"/>
    </source>
</evidence>
<dbReference type="Pfam" id="PF00041">
    <property type="entry name" value="fn3"/>
    <property type="match status" value="1"/>
</dbReference>
<dbReference type="EMBL" id="CAADFL010000142">
    <property type="protein sequence ID" value="VFK10501.1"/>
    <property type="molecule type" value="Genomic_DNA"/>
</dbReference>
<reference evidence="2" key="1">
    <citation type="submission" date="2019-02" db="EMBL/GenBank/DDBJ databases">
        <authorList>
            <person name="Gruber-Vodicka R. H."/>
            <person name="Seah K. B. B."/>
        </authorList>
    </citation>
    <scope>NUCLEOTIDE SEQUENCE</scope>
    <source>
        <strain evidence="2">BECK_BZ163</strain>
        <strain evidence="4">BECK_BZ164</strain>
        <strain evidence="3">BECK_BZ165</strain>
    </source>
</reference>
<dbReference type="InterPro" id="IPR036116">
    <property type="entry name" value="FN3_sf"/>
</dbReference>
<evidence type="ECO:0000313" key="3">
    <source>
        <dbReference type="EMBL" id="VFJ76102.1"/>
    </source>
</evidence>
<dbReference type="CDD" id="cd00063">
    <property type="entry name" value="FN3"/>
    <property type="match status" value="1"/>
</dbReference>
<dbReference type="SMART" id="SM00060">
    <property type="entry name" value="FN3"/>
    <property type="match status" value="1"/>
</dbReference>
<sequence>MATFPTEEGKIFTLSQNISRGLKENSDIYPSPPIDTLDLDEKITAYENARGAAILAQAAAEQATADKNAALQALTETMKLELRYAEMTVNYDDTKLKTLGWGGRREKTPLAIPGQVVRLVSVEQGDDWIKLAWGKPGDGGKPSSYEVLVRERTGDADYRTQATTIATEVTLTNQERGKELEYVVEAVNRAGRGPISNAVMAVL</sequence>
<dbReference type="InterPro" id="IPR003961">
    <property type="entry name" value="FN3_dom"/>
</dbReference>
<evidence type="ECO:0000259" key="1">
    <source>
        <dbReference type="PROSITE" id="PS50853"/>
    </source>
</evidence>
<name>A0A450SB22_9GAMM</name>
<proteinExistence type="predicted"/>
<feature type="domain" description="Fibronectin type-III" evidence="1">
    <location>
        <begin position="112"/>
        <end position="203"/>
    </location>
</feature>
<dbReference type="SUPFAM" id="SSF49265">
    <property type="entry name" value="Fibronectin type III"/>
    <property type="match status" value="1"/>
</dbReference>
<dbReference type="Gene3D" id="2.60.40.10">
    <property type="entry name" value="Immunoglobulins"/>
    <property type="match status" value="1"/>
</dbReference>
<dbReference type="InterPro" id="IPR013783">
    <property type="entry name" value="Ig-like_fold"/>
</dbReference>
<gene>
    <name evidence="2" type="ORF">BECKFM1743A_GA0114220_100713</name>
    <name evidence="4" type="ORF">BECKFM1743B_GA0114221_101425</name>
    <name evidence="3" type="ORF">BECKFM1743C_GA0114222_109101</name>
</gene>
<organism evidence="2">
    <name type="scientific">Candidatus Kentrum sp. FM</name>
    <dbReference type="NCBI Taxonomy" id="2126340"/>
    <lineage>
        <taxon>Bacteria</taxon>
        <taxon>Pseudomonadati</taxon>
        <taxon>Pseudomonadota</taxon>
        <taxon>Gammaproteobacteria</taxon>
        <taxon>Candidatus Kentrum</taxon>
    </lineage>
</organism>
<dbReference type="EMBL" id="CAADEZ010000071">
    <property type="protein sequence ID" value="VFJ49402.1"/>
    <property type="molecule type" value="Genomic_DNA"/>
</dbReference>
<protein>
    <recommendedName>
        <fullName evidence="1">Fibronectin type-III domain-containing protein</fullName>
    </recommendedName>
</protein>
<dbReference type="AlphaFoldDB" id="A0A450SB22"/>